<sequence length="79" mass="8929">MSTRKLSRASNTAPELSPELGTPVIHPRYHEGQKVRYKDVTERYGTDTSIGRVKTVLKDVTPPVGREEVRYEVCPDKCV</sequence>
<dbReference type="RefSeq" id="XP_002477948.1">
    <property type="nucleotide sequence ID" value="XM_002477903.1"/>
</dbReference>
<dbReference type="HOGENOM" id="CLU_2607633_0_0_1"/>
<evidence type="ECO:0000256" key="1">
    <source>
        <dbReference type="SAM" id="MobiDB-lite"/>
    </source>
</evidence>
<evidence type="ECO:0000313" key="3">
    <source>
        <dbReference type="Proteomes" id="UP000001745"/>
    </source>
</evidence>
<organism evidence="2 3">
    <name type="scientific">Talaromyces stipitatus (strain ATCC 10500 / CBS 375.48 / QM 6759 / NRRL 1006)</name>
    <name type="common">Penicillium stipitatum</name>
    <dbReference type="NCBI Taxonomy" id="441959"/>
    <lineage>
        <taxon>Eukaryota</taxon>
        <taxon>Fungi</taxon>
        <taxon>Dikarya</taxon>
        <taxon>Ascomycota</taxon>
        <taxon>Pezizomycotina</taxon>
        <taxon>Eurotiomycetes</taxon>
        <taxon>Eurotiomycetidae</taxon>
        <taxon>Eurotiales</taxon>
        <taxon>Trichocomaceae</taxon>
        <taxon>Talaromyces</taxon>
        <taxon>Talaromyces sect. Talaromyces</taxon>
    </lineage>
</organism>
<dbReference type="GeneID" id="8107676"/>
<reference evidence="3" key="1">
    <citation type="journal article" date="2015" name="Genome Announc.">
        <title>Genome sequence of the AIDS-associated pathogen Penicillium marneffei (ATCC18224) and its near taxonomic relative Talaromyces stipitatus (ATCC10500).</title>
        <authorList>
            <person name="Nierman W.C."/>
            <person name="Fedorova-Abrams N.D."/>
            <person name="Andrianopoulos A."/>
        </authorList>
    </citation>
    <scope>NUCLEOTIDE SEQUENCE [LARGE SCALE GENOMIC DNA]</scope>
    <source>
        <strain evidence="3">ATCC 10500 / CBS 375.48 / QM 6759 / NRRL 1006</strain>
    </source>
</reference>
<evidence type="ECO:0000313" key="2">
    <source>
        <dbReference type="EMBL" id="EED20985.1"/>
    </source>
</evidence>
<feature type="compositionally biased region" description="Polar residues" evidence="1">
    <location>
        <begin position="1"/>
        <end position="14"/>
    </location>
</feature>
<protein>
    <submittedName>
        <fullName evidence="2">Uncharacterized protein</fullName>
    </submittedName>
</protein>
<name>B8M143_TALSN</name>
<dbReference type="AlphaFoldDB" id="B8M143"/>
<dbReference type="Proteomes" id="UP000001745">
    <property type="component" value="Unassembled WGS sequence"/>
</dbReference>
<gene>
    <name evidence="2" type="ORF">TSTA_082180</name>
</gene>
<dbReference type="VEuPathDB" id="FungiDB:TSTA_082180"/>
<accession>B8M143</accession>
<dbReference type="EMBL" id="EQ962653">
    <property type="protein sequence ID" value="EED20985.1"/>
    <property type="molecule type" value="Genomic_DNA"/>
</dbReference>
<proteinExistence type="predicted"/>
<keyword evidence="3" id="KW-1185">Reference proteome</keyword>
<feature type="region of interest" description="Disordered" evidence="1">
    <location>
        <begin position="1"/>
        <end position="25"/>
    </location>
</feature>
<dbReference type="InParanoid" id="B8M143"/>